<name>A0A2K3JSB9_TRIPR</name>
<proteinExistence type="predicted"/>
<dbReference type="ExpressionAtlas" id="A0A2K3JSB9">
    <property type="expression patterns" value="baseline"/>
</dbReference>
<evidence type="ECO:0000256" key="1">
    <source>
        <dbReference type="SAM" id="MobiDB-lite"/>
    </source>
</evidence>
<protein>
    <submittedName>
        <fullName evidence="2">Dentin sialophosphoprotein-like protein</fullName>
    </submittedName>
</protein>
<feature type="region of interest" description="Disordered" evidence="1">
    <location>
        <begin position="62"/>
        <end position="203"/>
    </location>
</feature>
<dbReference type="EMBL" id="ASHM01075501">
    <property type="protein sequence ID" value="PNX56916.1"/>
    <property type="molecule type" value="Genomic_DNA"/>
</dbReference>
<evidence type="ECO:0000313" key="2">
    <source>
        <dbReference type="EMBL" id="PNX56916.1"/>
    </source>
</evidence>
<comment type="caution">
    <text evidence="2">The sequence shown here is derived from an EMBL/GenBank/DDBJ whole genome shotgun (WGS) entry which is preliminary data.</text>
</comment>
<evidence type="ECO:0000313" key="3">
    <source>
        <dbReference type="Proteomes" id="UP000236291"/>
    </source>
</evidence>
<feature type="compositionally biased region" description="Basic and acidic residues" evidence="1">
    <location>
        <begin position="166"/>
        <end position="176"/>
    </location>
</feature>
<reference evidence="2 3" key="1">
    <citation type="journal article" date="2014" name="Am. J. Bot.">
        <title>Genome assembly and annotation for red clover (Trifolium pratense; Fabaceae).</title>
        <authorList>
            <person name="Istvanek J."/>
            <person name="Jaros M."/>
            <person name="Krenek A."/>
            <person name="Repkova J."/>
        </authorList>
    </citation>
    <scope>NUCLEOTIDE SEQUENCE [LARGE SCALE GENOMIC DNA]</scope>
    <source>
        <strain evidence="3">cv. Tatra</strain>
        <tissue evidence="2">Young leaves</tissue>
    </source>
</reference>
<sequence length="203" mass="22952">IIDLGGKEFRFTWSRDGDLCDIYEQRQSGVDGNGLLVESGCAWRKVNVQRILDESTKNRVKMRSEEAERKLKSRNYPLKADNADVGSQNNLTEMSTKFRNSESGVSHDIDLDGRRESNRRVPANGSKQGTKRGMVSSPVKESKRRRPNSGEEVPEGRKGSVFVDRSNGDQKKRESSSDENSCSYSKFEKEEPELKGPIRTFSQ</sequence>
<feature type="compositionally biased region" description="Basic and acidic residues" evidence="1">
    <location>
        <begin position="186"/>
        <end position="196"/>
    </location>
</feature>
<dbReference type="AlphaFoldDB" id="A0A2K3JSB9"/>
<gene>
    <name evidence="2" type="ORF">L195_g050128</name>
</gene>
<dbReference type="STRING" id="57577.A0A2K3JSB9"/>
<reference evidence="2 3" key="2">
    <citation type="journal article" date="2017" name="Front. Plant Sci.">
        <title>Gene Classification and Mining of Molecular Markers Useful in Red Clover (Trifolium pratense) Breeding.</title>
        <authorList>
            <person name="Istvanek J."/>
            <person name="Dluhosova J."/>
            <person name="Dluhos P."/>
            <person name="Patkova L."/>
            <person name="Nedelnik J."/>
            <person name="Repkova J."/>
        </authorList>
    </citation>
    <scope>NUCLEOTIDE SEQUENCE [LARGE SCALE GENOMIC DNA]</scope>
    <source>
        <strain evidence="3">cv. Tatra</strain>
        <tissue evidence="2">Young leaves</tissue>
    </source>
</reference>
<dbReference type="PANTHER" id="PTHR38372">
    <property type="entry name" value="DENTIN SIALOPHOSPHOPROTEIN-LIKE PROTEIN"/>
    <property type="match status" value="1"/>
</dbReference>
<accession>A0A2K3JSB9</accession>
<feature type="non-terminal residue" evidence="2">
    <location>
        <position position="1"/>
    </location>
</feature>
<dbReference type="PANTHER" id="PTHR38372:SF2">
    <property type="entry name" value="DENTIN SIALOPHOSPHOPROTEIN-LIKE PROTEIN"/>
    <property type="match status" value="1"/>
</dbReference>
<feature type="compositionally biased region" description="Polar residues" evidence="1">
    <location>
        <begin position="85"/>
        <end position="104"/>
    </location>
</feature>
<feature type="compositionally biased region" description="Basic and acidic residues" evidence="1">
    <location>
        <begin position="105"/>
        <end position="119"/>
    </location>
</feature>
<dbReference type="Proteomes" id="UP000236291">
    <property type="component" value="Unassembled WGS sequence"/>
</dbReference>
<organism evidence="2 3">
    <name type="scientific">Trifolium pratense</name>
    <name type="common">Red clover</name>
    <dbReference type="NCBI Taxonomy" id="57577"/>
    <lineage>
        <taxon>Eukaryota</taxon>
        <taxon>Viridiplantae</taxon>
        <taxon>Streptophyta</taxon>
        <taxon>Embryophyta</taxon>
        <taxon>Tracheophyta</taxon>
        <taxon>Spermatophyta</taxon>
        <taxon>Magnoliopsida</taxon>
        <taxon>eudicotyledons</taxon>
        <taxon>Gunneridae</taxon>
        <taxon>Pentapetalae</taxon>
        <taxon>rosids</taxon>
        <taxon>fabids</taxon>
        <taxon>Fabales</taxon>
        <taxon>Fabaceae</taxon>
        <taxon>Papilionoideae</taxon>
        <taxon>50 kb inversion clade</taxon>
        <taxon>NPAAA clade</taxon>
        <taxon>Hologalegina</taxon>
        <taxon>IRL clade</taxon>
        <taxon>Trifolieae</taxon>
        <taxon>Trifolium</taxon>
    </lineage>
</organism>